<dbReference type="Proteomes" id="UP001226867">
    <property type="component" value="Unassembled WGS sequence"/>
</dbReference>
<reference evidence="3 4" key="1">
    <citation type="submission" date="2023-07" db="EMBL/GenBank/DDBJ databases">
        <title>Sorghum-associated microbial communities from plants grown in Nebraska, USA.</title>
        <authorList>
            <person name="Schachtman D."/>
        </authorList>
    </citation>
    <scope>NUCLEOTIDE SEQUENCE [LARGE SCALE GENOMIC DNA]</scope>
    <source>
        <strain evidence="3 4">DS1607</strain>
    </source>
</reference>
<comment type="similarity">
    <text evidence="1">Belongs to the outer membrane factor (OMF) (TC 1.B.17) family.</text>
</comment>
<gene>
    <name evidence="3" type="ORF">J2W36_005069</name>
</gene>
<protein>
    <submittedName>
        <fullName evidence="3">Cobalt-zinc-cadmium efflux system outer membrane protein</fullName>
    </submittedName>
</protein>
<sequence length="429" mass="45423">MCRFFVPLALALTSLAGASALAQQNHGATAPTGAQAAAAPVSPPPLTLATAIRTALGNHPELSAARREIEATEGARMQAGTFQNPTLSAEIEGVRSDTRTTAVLLSQPIELGGKRSARIEAAERAADVARLQLEVRQVELQAEVTAAFFAALIAQDRVQLAQGALDLAGKGSLAASHRVRAGKVSPIEETKAKVAEAGVRLEGLQAQGDLQTSVQQLRALMGRPPAFQVLDGDALMLPAARSAEAVEQRLADAPALRQARLQVQRFAALAALEQAKRMPDLTLTAGAMRDREAGRNQAVVGISVPLPFFDTNHGNIVEALRRQDKAEDELLAVELRLRAEAGAARQRHVTALAEVDALQKEILPGARAAFDAATKGFEMGKFAYLDVLDAQRTLLQARSQHLRALAEAHRAATDLDRLLGGPVAVVTSR</sequence>
<dbReference type="InterPro" id="IPR010131">
    <property type="entry name" value="MdtP/NodT-like"/>
</dbReference>
<dbReference type="InterPro" id="IPR003423">
    <property type="entry name" value="OMP_efflux"/>
</dbReference>
<accession>A0ABT9SG64</accession>
<evidence type="ECO:0000313" key="4">
    <source>
        <dbReference type="Proteomes" id="UP001226867"/>
    </source>
</evidence>
<comment type="caution">
    <text evidence="3">The sequence shown here is derived from an EMBL/GenBank/DDBJ whole genome shotgun (WGS) entry which is preliminary data.</text>
</comment>
<dbReference type="Gene3D" id="1.20.1600.10">
    <property type="entry name" value="Outer membrane efflux proteins (OEP)"/>
    <property type="match status" value="1"/>
</dbReference>
<dbReference type="Pfam" id="PF02321">
    <property type="entry name" value="OEP"/>
    <property type="match status" value="2"/>
</dbReference>
<feature type="signal peptide" evidence="2">
    <location>
        <begin position="1"/>
        <end position="22"/>
    </location>
</feature>
<dbReference type="EMBL" id="JAUSRO010000021">
    <property type="protein sequence ID" value="MDP9902791.1"/>
    <property type="molecule type" value="Genomic_DNA"/>
</dbReference>
<feature type="chain" id="PRO_5047139128" evidence="2">
    <location>
        <begin position="23"/>
        <end position="429"/>
    </location>
</feature>
<evidence type="ECO:0000313" key="3">
    <source>
        <dbReference type="EMBL" id="MDP9902791.1"/>
    </source>
</evidence>
<dbReference type="RefSeq" id="WP_307692523.1">
    <property type="nucleotide sequence ID" value="NZ_JAUSRO010000021.1"/>
</dbReference>
<dbReference type="PANTHER" id="PTHR30203:SF24">
    <property type="entry name" value="BLR4935 PROTEIN"/>
    <property type="match status" value="1"/>
</dbReference>
<evidence type="ECO:0000256" key="2">
    <source>
        <dbReference type="SAM" id="SignalP"/>
    </source>
</evidence>
<evidence type="ECO:0000256" key="1">
    <source>
        <dbReference type="ARBA" id="ARBA00007613"/>
    </source>
</evidence>
<keyword evidence="2" id="KW-0732">Signal</keyword>
<name>A0ABT9SG64_9BURK</name>
<keyword evidence="4" id="KW-1185">Reference proteome</keyword>
<dbReference type="PANTHER" id="PTHR30203">
    <property type="entry name" value="OUTER MEMBRANE CATION EFFLUX PROTEIN"/>
    <property type="match status" value="1"/>
</dbReference>
<organism evidence="3 4">
    <name type="scientific">Variovorax ginsengisoli</name>
    <dbReference type="NCBI Taxonomy" id="363844"/>
    <lineage>
        <taxon>Bacteria</taxon>
        <taxon>Pseudomonadati</taxon>
        <taxon>Pseudomonadota</taxon>
        <taxon>Betaproteobacteria</taxon>
        <taxon>Burkholderiales</taxon>
        <taxon>Comamonadaceae</taxon>
        <taxon>Variovorax</taxon>
    </lineage>
</organism>
<dbReference type="SUPFAM" id="SSF56954">
    <property type="entry name" value="Outer membrane efflux proteins (OEP)"/>
    <property type="match status" value="1"/>
</dbReference>
<proteinExistence type="inferred from homology"/>